<evidence type="ECO:0000259" key="2">
    <source>
        <dbReference type="Pfam" id="PF11716"/>
    </source>
</evidence>
<name>A0ABN2TSG2_9MICO</name>
<dbReference type="GO" id="GO:0016853">
    <property type="term" value="F:isomerase activity"/>
    <property type="evidence" value="ECO:0007669"/>
    <property type="project" value="UniProtKB-KW"/>
</dbReference>
<evidence type="ECO:0000313" key="3">
    <source>
        <dbReference type="EMBL" id="GAA2019557.1"/>
    </source>
</evidence>
<keyword evidence="3" id="KW-0413">Isomerase</keyword>
<feature type="region of interest" description="Disordered" evidence="1">
    <location>
        <begin position="1"/>
        <end position="28"/>
    </location>
</feature>
<dbReference type="RefSeq" id="WP_343986882.1">
    <property type="nucleotide sequence ID" value="NZ_BAAANB010000001.1"/>
</dbReference>
<keyword evidence="4" id="KW-1185">Reference proteome</keyword>
<protein>
    <submittedName>
        <fullName evidence="3">Maleylpyruvate isomerase family mycothiol-dependent enzyme</fullName>
    </submittedName>
</protein>
<reference evidence="3 4" key="1">
    <citation type="journal article" date="2019" name="Int. J. Syst. Evol. Microbiol.">
        <title>The Global Catalogue of Microorganisms (GCM) 10K type strain sequencing project: providing services to taxonomists for standard genome sequencing and annotation.</title>
        <authorList>
            <consortium name="The Broad Institute Genomics Platform"/>
            <consortium name="The Broad Institute Genome Sequencing Center for Infectious Disease"/>
            <person name="Wu L."/>
            <person name="Ma J."/>
        </authorList>
    </citation>
    <scope>NUCLEOTIDE SEQUENCE [LARGE SCALE GENOMIC DNA]</scope>
    <source>
        <strain evidence="3 4">JCM 14283</strain>
    </source>
</reference>
<gene>
    <name evidence="3" type="ORF">GCM10009740_04670</name>
</gene>
<dbReference type="PANTHER" id="PTHR40758:SF1">
    <property type="entry name" value="CONSERVED PROTEIN"/>
    <property type="match status" value="1"/>
</dbReference>
<evidence type="ECO:0000256" key="1">
    <source>
        <dbReference type="SAM" id="MobiDB-lite"/>
    </source>
</evidence>
<dbReference type="InterPro" id="IPR017517">
    <property type="entry name" value="Maleyloyr_isom"/>
</dbReference>
<sequence>MPAPTPAPGGPVEPAAAGPATDEPSLDEASLDELGDALGSASTVLRANAMAARMGAPVPTCPDWTVLDLVAHQGMVHRWAASHLRGAPVEPGRFEREGRESPDVLDWFDEGATDLLQAIVDAPDDLDAEVFLRDAPAPRRFWTRRQCHETTMHAVDALGARLGRPARPDETWIRPAVALDGIDELLVGFVPRRRLTPPPDGATHVLVRPDATDVAWLVAVAGDGTVTTRRVGAPSPEALGADRTLAGPPVDLYLRLWNRVAAEPADDLQRWWRRFVSVKW</sequence>
<dbReference type="NCBIfam" id="TIGR03083">
    <property type="entry name" value="maleylpyruvate isomerase family mycothiol-dependent enzyme"/>
    <property type="match status" value="1"/>
</dbReference>
<feature type="compositionally biased region" description="Pro residues" evidence="1">
    <location>
        <begin position="1"/>
        <end position="11"/>
    </location>
</feature>
<dbReference type="InterPro" id="IPR024344">
    <property type="entry name" value="MDMPI_metal-binding"/>
</dbReference>
<feature type="domain" description="Mycothiol-dependent maleylpyruvate isomerase metal-binding" evidence="2">
    <location>
        <begin position="43"/>
        <end position="157"/>
    </location>
</feature>
<dbReference type="Pfam" id="PF11716">
    <property type="entry name" value="MDMPI_N"/>
    <property type="match status" value="1"/>
</dbReference>
<dbReference type="Proteomes" id="UP001501285">
    <property type="component" value="Unassembled WGS sequence"/>
</dbReference>
<dbReference type="SUPFAM" id="SSF109854">
    <property type="entry name" value="DinB/YfiT-like putative metalloenzymes"/>
    <property type="match status" value="1"/>
</dbReference>
<organism evidence="3 4">
    <name type="scientific">Terrabacter terrae</name>
    <dbReference type="NCBI Taxonomy" id="318434"/>
    <lineage>
        <taxon>Bacteria</taxon>
        <taxon>Bacillati</taxon>
        <taxon>Actinomycetota</taxon>
        <taxon>Actinomycetes</taxon>
        <taxon>Micrococcales</taxon>
        <taxon>Intrasporangiaceae</taxon>
        <taxon>Terrabacter</taxon>
    </lineage>
</organism>
<proteinExistence type="predicted"/>
<dbReference type="EMBL" id="BAAANB010000001">
    <property type="protein sequence ID" value="GAA2019557.1"/>
    <property type="molecule type" value="Genomic_DNA"/>
</dbReference>
<comment type="caution">
    <text evidence="3">The sequence shown here is derived from an EMBL/GenBank/DDBJ whole genome shotgun (WGS) entry which is preliminary data.</text>
</comment>
<dbReference type="InterPro" id="IPR034660">
    <property type="entry name" value="DinB/YfiT-like"/>
</dbReference>
<accession>A0ABN2TSG2</accession>
<dbReference type="PANTHER" id="PTHR40758">
    <property type="entry name" value="CONSERVED PROTEIN"/>
    <property type="match status" value="1"/>
</dbReference>
<evidence type="ECO:0000313" key="4">
    <source>
        <dbReference type="Proteomes" id="UP001501285"/>
    </source>
</evidence>